<sequence length="84" mass="9443">MYLHIGGEIVIPLREIVAILDYEKALRSPANKEFLSSKAKAPQGVKSCIVTKDNKVFYSPISSLTLARRAESFTHRYIAAENYL</sequence>
<evidence type="ECO:0000313" key="1">
    <source>
        <dbReference type="EMBL" id="SMB88428.1"/>
    </source>
</evidence>
<dbReference type="RefSeq" id="WP_084662928.1">
    <property type="nucleotide sequence ID" value="NZ_LT838272.1"/>
</dbReference>
<dbReference type="OrthoDB" id="9811390at2"/>
<keyword evidence="2" id="KW-1185">Reference proteome</keyword>
<dbReference type="Proteomes" id="UP000192569">
    <property type="component" value="Chromosome I"/>
</dbReference>
<dbReference type="AlphaFoldDB" id="A0A1W1V517"/>
<organism evidence="1 2">
    <name type="scientific">Thermanaeromonas toyohensis ToBE</name>
    <dbReference type="NCBI Taxonomy" id="698762"/>
    <lineage>
        <taxon>Bacteria</taxon>
        <taxon>Bacillati</taxon>
        <taxon>Bacillota</taxon>
        <taxon>Clostridia</taxon>
        <taxon>Neomoorellales</taxon>
        <taxon>Neomoorellaceae</taxon>
        <taxon>Thermanaeromonas</taxon>
    </lineage>
</organism>
<dbReference type="Pfam" id="PF04025">
    <property type="entry name" value="RemA-like"/>
    <property type="match status" value="1"/>
</dbReference>
<evidence type="ECO:0000313" key="2">
    <source>
        <dbReference type="Proteomes" id="UP000192569"/>
    </source>
</evidence>
<dbReference type="EMBL" id="LT838272">
    <property type="protein sequence ID" value="SMB88428.1"/>
    <property type="molecule type" value="Genomic_DNA"/>
</dbReference>
<proteinExistence type="predicted"/>
<gene>
    <name evidence="1" type="ORF">SAMN00808754_0004</name>
</gene>
<reference evidence="1 2" key="1">
    <citation type="submission" date="2017-04" db="EMBL/GenBank/DDBJ databases">
        <authorList>
            <person name="Afonso C.L."/>
            <person name="Miller P.J."/>
            <person name="Scott M.A."/>
            <person name="Spackman E."/>
            <person name="Goraichik I."/>
            <person name="Dimitrov K.M."/>
            <person name="Suarez D.L."/>
            <person name="Swayne D.E."/>
        </authorList>
    </citation>
    <scope>NUCLEOTIDE SEQUENCE [LARGE SCALE GENOMIC DNA]</scope>
    <source>
        <strain evidence="1 2">ToBE</strain>
    </source>
</reference>
<accession>A0A1W1V517</accession>
<protein>
    <recommendedName>
        <fullName evidence="3">DUF370 domain-containing protein</fullName>
    </recommendedName>
</protein>
<dbReference type="STRING" id="698762.SAMN00808754_0004"/>
<dbReference type="InterPro" id="IPR007169">
    <property type="entry name" value="RemA-like"/>
</dbReference>
<dbReference type="NCBIfam" id="NF046065">
    <property type="entry name" value="MtxRegRemB"/>
    <property type="match status" value="1"/>
</dbReference>
<evidence type="ECO:0008006" key="3">
    <source>
        <dbReference type="Google" id="ProtNLM"/>
    </source>
</evidence>
<name>A0A1W1V517_9FIRM</name>